<keyword evidence="2 7" id="KW-0378">Hydrolase</keyword>
<name>A0A6I2GGG4_9LACT</name>
<feature type="domain" description="Glycoside hydrolase family 2 catalytic" evidence="5">
    <location>
        <begin position="290"/>
        <end position="457"/>
    </location>
</feature>
<dbReference type="Gene3D" id="2.60.40.10">
    <property type="entry name" value="Immunoglobulins"/>
    <property type="match status" value="1"/>
</dbReference>
<dbReference type="PANTHER" id="PTHR42732:SF2">
    <property type="entry name" value="BETA-MANNOSIDASE"/>
    <property type="match status" value="1"/>
</dbReference>
<dbReference type="InterPro" id="IPR013783">
    <property type="entry name" value="Ig-like_fold"/>
</dbReference>
<dbReference type="Proteomes" id="UP000430975">
    <property type="component" value="Unassembled WGS sequence"/>
</dbReference>
<dbReference type="Pfam" id="PF02836">
    <property type="entry name" value="Glyco_hydro_2_C"/>
    <property type="match status" value="1"/>
</dbReference>
<comment type="caution">
    <text evidence="7">The sequence shown here is derived from an EMBL/GenBank/DDBJ whole genome shotgun (WGS) entry which is preliminary data.</text>
</comment>
<dbReference type="InterPro" id="IPR006103">
    <property type="entry name" value="Glyco_hydro_2_cat"/>
</dbReference>
<dbReference type="Pfam" id="PF02837">
    <property type="entry name" value="Glyco_hydro_2_N"/>
    <property type="match status" value="1"/>
</dbReference>
<dbReference type="SUPFAM" id="SSF51445">
    <property type="entry name" value="(Trans)glycosidases"/>
    <property type="match status" value="1"/>
</dbReference>
<dbReference type="InterPro" id="IPR006102">
    <property type="entry name" value="Ig-like_GH2"/>
</dbReference>
<accession>A0A6I2GGG4</accession>
<dbReference type="Gene3D" id="2.60.120.260">
    <property type="entry name" value="Galactose-binding domain-like"/>
    <property type="match status" value="1"/>
</dbReference>
<feature type="domain" description="Glycoside hydrolase family 2 immunoglobulin-like beta-sandwich" evidence="4">
    <location>
        <begin position="190"/>
        <end position="274"/>
    </location>
</feature>
<dbReference type="Pfam" id="PF00703">
    <property type="entry name" value="Glyco_hydro_2"/>
    <property type="match status" value="1"/>
</dbReference>
<feature type="domain" description="Glycosyl hydrolases family 2 sugar binding" evidence="6">
    <location>
        <begin position="78"/>
        <end position="143"/>
    </location>
</feature>
<dbReference type="InterPro" id="IPR051913">
    <property type="entry name" value="GH2_Domain-Containing"/>
</dbReference>
<evidence type="ECO:0000313" key="7">
    <source>
        <dbReference type="EMBL" id="MRI84591.1"/>
    </source>
</evidence>
<protein>
    <submittedName>
        <fullName evidence="7">Glycoside hydrolase family 2</fullName>
    </submittedName>
</protein>
<dbReference type="InterPro" id="IPR036156">
    <property type="entry name" value="Beta-gal/glucu_dom_sf"/>
</dbReference>
<dbReference type="InterPro" id="IPR017853">
    <property type="entry name" value="GH"/>
</dbReference>
<dbReference type="SUPFAM" id="SSF49785">
    <property type="entry name" value="Galactose-binding domain-like"/>
    <property type="match status" value="1"/>
</dbReference>
<evidence type="ECO:0000259" key="6">
    <source>
        <dbReference type="Pfam" id="PF02837"/>
    </source>
</evidence>
<dbReference type="SUPFAM" id="SSF49303">
    <property type="entry name" value="beta-Galactosidase/glucuronidase domain"/>
    <property type="match status" value="1"/>
</dbReference>
<dbReference type="GO" id="GO:0005975">
    <property type="term" value="P:carbohydrate metabolic process"/>
    <property type="evidence" value="ECO:0007669"/>
    <property type="project" value="InterPro"/>
</dbReference>
<dbReference type="InterPro" id="IPR008979">
    <property type="entry name" value="Galactose-bd-like_sf"/>
</dbReference>
<reference evidence="7 8" key="1">
    <citation type="submission" date="2019-11" db="EMBL/GenBank/DDBJ databases">
        <title>Characterisation of Fundicoccus ignavus gen. nov. sp. nov., a novel genus of the family Aerococcaceae isolated from bulk tank milk.</title>
        <authorList>
            <person name="Siebert A."/>
            <person name="Huptas C."/>
            <person name="Wenning M."/>
            <person name="Scherer S."/>
            <person name="Doll E.V."/>
        </authorList>
    </citation>
    <scope>NUCLEOTIDE SEQUENCE [LARGE SCALE GENOMIC DNA]</scope>
    <source>
        <strain evidence="7 8">WS4759</strain>
    </source>
</reference>
<gene>
    <name evidence="7" type="ORF">GIY09_01595</name>
</gene>
<organism evidence="7 8">
    <name type="scientific">Fundicoccus ignavus</name>
    <dbReference type="NCBI Taxonomy" id="2664442"/>
    <lineage>
        <taxon>Bacteria</taxon>
        <taxon>Bacillati</taxon>
        <taxon>Bacillota</taxon>
        <taxon>Bacilli</taxon>
        <taxon>Lactobacillales</taxon>
        <taxon>Aerococcaceae</taxon>
        <taxon>Fundicoccus</taxon>
    </lineage>
</organism>
<keyword evidence="8" id="KW-1185">Reference proteome</keyword>
<sequence>MEQLYTKWGRKLNAAKPLPEYPRPQMKRKSYFNLNGEWDFELSHFPTTDTYSKKITVPFAPETALSGIQQPVLPEHYMHYRKQFTLPDNFVRDRVLLHFGAVDQECVVLVNDQYVGEHIGGYLNFSFDITDYLNDTTNTVAILAKDFTEYQPHARGKQKLKPKGKMKSLFYTPTSGIWQTVWLESVTEHYITQLDLKPKYNDNSLTLTVHTNSDFSQQARVIIQDRDGHRQSVPIHTNRPQRIALDYLKPWTPADPHLYTVTVVYRADVVDSYFAMRDLSVVTDKQGVRRFALNHEPIFLSGVLDQGYWPDGGLTAPADAALVHDIAELKAMGFNTIRKHVKIESARFYYHCDRLGMLVVQDMPNGGAQDYPMWLVTYAANASDFLSRKLKDDKYKLFGREDEAGRAQYYQDLAGMMKQLAHFPSIAAWVPFNEGWGQFDAAQVGKSVKEADPTRWLIETSGWFDQHGGDTYSIHNYLFKLKVKPQDRVVALTEYGGYAYAVDGHVASDKEFGYQHYKSAAALTANYERLWKEDILPNIANGLSMAIYTQVSDVEQEINGIFTYDREVQKLDPETVKRLNDKAQTHFEQIAKIR</sequence>
<dbReference type="Gene3D" id="3.20.20.80">
    <property type="entry name" value="Glycosidases"/>
    <property type="match status" value="1"/>
</dbReference>
<comment type="similarity">
    <text evidence="1">Belongs to the glycosyl hydrolase 2 family.</text>
</comment>
<evidence type="ECO:0000256" key="2">
    <source>
        <dbReference type="ARBA" id="ARBA00022801"/>
    </source>
</evidence>
<evidence type="ECO:0000259" key="4">
    <source>
        <dbReference type="Pfam" id="PF00703"/>
    </source>
</evidence>
<dbReference type="PANTHER" id="PTHR42732">
    <property type="entry name" value="BETA-GALACTOSIDASE"/>
    <property type="match status" value="1"/>
</dbReference>
<dbReference type="EMBL" id="WJQS01000001">
    <property type="protein sequence ID" value="MRI84591.1"/>
    <property type="molecule type" value="Genomic_DNA"/>
</dbReference>
<evidence type="ECO:0000256" key="3">
    <source>
        <dbReference type="ARBA" id="ARBA00023295"/>
    </source>
</evidence>
<dbReference type="AlphaFoldDB" id="A0A6I2GGG4"/>
<dbReference type="InterPro" id="IPR006104">
    <property type="entry name" value="Glyco_hydro_2_N"/>
</dbReference>
<evidence type="ECO:0000256" key="1">
    <source>
        <dbReference type="ARBA" id="ARBA00007401"/>
    </source>
</evidence>
<evidence type="ECO:0000313" key="8">
    <source>
        <dbReference type="Proteomes" id="UP000430975"/>
    </source>
</evidence>
<keyword evidence="3" id="KW-0326">Glycosidase</keyword>
<evidence type="ECO:0000259" key="5">
    <source>
        <dbReference type="Pfam" id="PF02836"/>
    </source>
</evidence>
<dbReference type="GO" id="GO:0004553">
    <property type="term" value="F:hydrolase activity, hydrolyzing O-glycosyl compounds"/>
    <property type="evidence" value="ECO:0007669"/>
    <property type="project" value="InterPro"/>
</dbReference>
<proteinExistence type="inferred from homology"/>